<gene>
    <name evidence="3" type="ORF">IF1G_10224</name>
</gene>
<dbReference type="AlphaFoldDB" id="A0A545UNF3"/>
<feature type="compositionally biased region" description="Pro residues" evidence="1">
    <location>
        <begin position="99"/>
        <end position="108"/>
    </location>
</feature>
<protein>
    <submittedName>
        <fullName evidence="3">Uncharacterized protein</fullName>
    </submittedName>
</protein>
<dbReference type="EMBL" id="SPUK01000021">
    <property type="protein sequence ID" value="TQV90989.1"/>
    <property type="molecule type" value="Genomic_DNA"/>
</dbReference>
<evidence type="ECO:0000256" key="1">
    <source>
        <dbReference type="SAM" id="MobiDB-lite"/>
    </source>
</evidence>
<evidence type="ECO:0000256" key="2">
    <source>
        <dbReference type="SAM" id="Phobius"/>
    </source>
</evidence>
<accession>A0A545UNF3</accession>
<feature type="region of interest" description="Disordered" evidence="1">
    <location>
        <begin position="54"/>
        <end position="149"/>
    </location>
</feature>
<keyword evidence="2" id="KW-1133">Transmembrane helix</keyword>
<comment type="caution">
    <text evidence="3">The sequence shown here is derived from an EMBL/GenBank/DDBJ whole genome shotgun (WGS) entry which is preliminary data.</text>
</comment>
<proteinExistence type="predicted"/>
<name>A0A545UNF3_9HYPO</name>
<organism evidence="3 4">
    <name type="scientific">Cordyceps javanica</name>
    <dbReference type="NCBI Taxonomy" id="43265"/>
    <lineage>
        <taxon>Eukaryota</taxon>
        <taxon>Fungi</taxon>
        <taxon>Dikarya</taxon>
        <taxon>Ascomycota</taxon>
        <taxon>Pezizomycotina</taxon>
        <taxon>Sordariomycetes</taxon>
        <taxon>Hypocreomycetidae</taxon>
        <taxon>Hypocreales</taxon>
        <taxon>Cordycipitaceae</taxon>
        <taxon>Cordyceps</taxon>
    </lineage>
</organism>
<reference evidence="3 4" key="1">
    <citation type="journal article" date="2019" name="Appl. Microbiol. Biotechnol.">
        <title>Genome sequence of Isaria javanica and comparative genome analysis insights into family S53 peptidase evolution in fungal entomopathogens.</title>
        <authorList>
            <person name="Lin R."/>
            <person name="Zhang X."/>
            <person name="Xin B."/>
            <person name="Zou M."/>
            <person name="Gao Y."/>
            <person name="Qin F."/>
            <person name="Hu Q."/>
            <person name="Xie B."/>
            <person name="Cheng X."/>
        </authorList>
    </citation>
    <scope>NUCLEOTIDE SEQUENCE [LARGE SCALE GENOMIC DNA]</scope>
    <source>
        <strain evidence="3 4">IJ1G</strain>
    </source>
</reference>
<keyword evidence="4" id="KW-1185">Reference proteome</keyword>
<dbReference type="Proteomes" id="UP000315783">
    <property type="component" value="Unassembled WGS sequence"/>
</dbReference>
<keyword evidence="2" id="KW-0812">Transmembrane</keyword>
<evidence type="ECO:0000313" key="4">
    <source>
        <dbReference type="Proteomes" id="UP000315783"/>
    </source>
</evidence>
<feature type="transmembrane region" description="Helical" evidence="2">
    <location>
        <begin position="26"/>
        <end position="47"/>
    </location>
</feature>
<keyword evidence="2" id="KW-0472">Membrane</keyword>
<sequence length="149" mass="16109">MNNFTSFDGVTGHVMMRRRAFAGARFAAWFIIMIGLFFFFVGLLFVLRRFSPQNGENARPDSHELQSRTGADALEAGTMPARPTSAPAAHQRAGVLEPGMPPDRPLSAPPARRNVRIATAGDMAGRPAPTGLAPQDGLHRRSPSPFANI</sequence>
<evidence type="ECO:0000313" key="3">
    <source>
        <dbReference type="EMBL" id="TQV90989.1"/>
    </source>
</evidence>